<keyword evidence="3" id="KW-0732">Signal</keyword>
<dbReference type="InParanoid" id="A0A671TV59"/>
<dbReference type="Pfam" id="PF00094">
    <property type="entry name" value="VWD"/>
    <property type="match status" value="1"/>
</dbReference>
<keyword evidence="2" id="KW-0964">Secreted</keyword>
<reference evidence="5" key="2">
    <citation type="submission" date="2025-08" db="UniProtKB">
        <authorList>
            <consortium name="Ensembl"/>
        </authorList>
    </citation>
    <scope>IDENTIFICATION</scope>
</reference>
<evidence type="ECO:0000256" key="1">
    <source>
        <dbReference type="ARBA" id="ARBA00004613"/>
    </source>
</evidence>
<evidence type="ECO:0000313" key="6">
    <source>
        <dbReference type="Proteomes" id="UP000472265"/>
    </source>
</evidence>
<dbReference type="Pfam" id="PF12714">
    <property type="entry name" value="TILa"/>
    <property type="match status" value="1"/>
</dbReference>
<accession>A0A671TV59</accession>
<dbReference type="Ensembl" id="ENSSAUT00010005615.1">
    <property type="protein sequence ID" value="ENSSAUP00010005215.1"/>
    <property type="gene ID" value="ENSSAUG00010002626.1"/>
</dbReference>
<keyword evidence="6" id="KW-1185">Reference proteome</keyword>
<organism evidence="5 6">
    <name type="scientific">Sparus aurata</name>
    <name type="common">Gilthead sea bream</name>
    <dbReference type="NCBI Taxonomy" id="8175"/>
    <lineage>
        <taxon>Eukaryota</taxon>
        <taxon>Metazoa</taxon>
        <taxon>Chordata</taxon>
        <taxon>Craniata</taxon>
        <taxon>Vertebrata</taxon>
        <taxon>Euteleostomi</taxon>
        <taxon>Actinopterygii</taxon>
        <taxon>Neopterygii</taxon>
        <taxon>Teleostei</taxon>
        <taxon>Neoteleostei</taxon>
        <taxon>Acanthomorphata</taxon>
        <taxon>Eupercaria</taxon>
        <taxon>Spariformes</taxon>
        <taxon>Sparidae</taxon>
        <taxon>Sparus</taxon>
    </lineage>
</organism>
<dbReference type="InterPro" id="IPR001007">
    <property type="entry name" value="VWF_dom"/>
</dbReference>
<evidence type="ECO:0000313" key="5">
    <source>
        <dbReference type="Ensembl" id="ENSSAUP00010005215.1"/>
    </source>
</evidence>
<dbReference type="Proteomes" id="UP000472265">
    <property type="component" value="Chromosome 17"/>
</dbReference>
<dbReference type="AlphaFoldDB" id="A0A671TV59"/>
<dbReference type="InterPro" id="IPR025615">
    <property type="entry name" value="TILa_dom"/>
</dbReference>
<dbReference type="OMA" id="QPHCVHF"/>
<reference evidence="5" key="3">
    <citation type="submission" date="2025-09" db="UniProtKB">
        <authorList>
            <consortium name="Ensembl"/>
        </authorList>
    </citation>
    <scope>IDENTIFICATION</scope>
</reference>
<protein>
    <recommendedName>
        <fullName evidence="4">VWFD domain-containing protein</fullName>
    </recommendedName>
</protein>
<dbReference type="PANTHER" id="PTHR46698">
    <property type="entry name" value="CROSSVEINLESS 2"/>
    <property type="match status" value="1"/>
</dbReference>
<comment type="subcellular location">
    <subcellularLocation>
        <location evidence="1">Secreted</location>
    </subcellularLocation>
</comment>
<evidence type="ECO:0000256" key="2">
    <source>
        <dbReference type="ARBA" id="ARBA00022525"/>
    </source>
</evidence>
<sequence>MDGSITCVPHSKCGCLHQGSYYLPKENFWVDERCQKECVCQPNSKMVMCAQSHCQDGKVCKLLNGVLGCHLDGPGLCIATGDPHYTTFDGRNFDVYGNCTYLLTSYCPSWGDLEDFSVEVQNQIRDAANVSFRHVKIVVSGYAIEISSDWSNKVMVGSFISSS</sequence>
<dbReference type="PANTHER" id="PTHR46698:SF7">
    <property type="entry name" value="VWFD DOMAIN-CONTAINING PROTEIN"/>
    <property type="match status" value="1"/>
</dbReference>
<proteinExistence type="predicted"/>
<dbReference type="GO" id="GO:0005576">
    <property type="term" value="C:extracellular region"/>
    <property type="evidence" value="ECO:0007669"/>
    <property type="project" value="UniProtKB-SubCell"/>
</dbReference>
<dbReference type="GO" id="GO:0030513">
    <property type="term" value="P:positive regulation of BMP signaling pathway"/>
    <property type="evidence" value="ECO:0007669"/>
    <property type="project" value="TreeGrafter"/>
</dbReference>
<evidence type="ECO:0000259" key="4">
    <source>
        <dbReference type="PROSITE" id="PS51233"/>
    </source>
</evidence>
<dbReference type="SMART" id="SM00215">
    <property type="entry name" value="VWC_out"/>
    <property type="match status" value="1"/>
</dbReference>
<dbReference type="InterPro" id="IPR001846">
    <property type="entry name" value="VWF_type-D"/>
</dbReference>
<dbReference type="PROSITE" id="PS51233">
    <property type="entry name" value="VWFD"/>
    <property type="match status" value="1"/>
</dbReference>
<dbReference type="GeneTree" id="ENSGT00950000183155"/>
<dbReference type="InterPro" id="IPR052424">
    <property type="entry name" value="Kielin_Chordin-BMP_Reg"/>
</dbReference>
<feature type="domain" description="VWFD" evidence="4">
    <location>
        <begin position="75"/>
        <end position="163"/>
    </location>
</feature>
<name>A0A671TV59_SPAAU</name>
<reference evidence="5" key="1">
    <citation type="submission" date="2021-04" db="EMBL/GenBank/DDBJ databases">
        <authorList>
            <consortium name="Wellcome Sanger Institute Data Sharing"/>
        </authorList>
    </citation>
    <scope>NUCLEOTIDE SEQUENCE [LARGE SCALE GENOMIC DNA]</scope>
</reference>
<evidence type="ECO:0000256" key="3">
    <source>
        <dbReference type="ARBA" id="ARBA00022729"/>
    </source>
</evidence>